<comment type="caution">
    <text evidence="2">The sequence shown here is derived from an EMBL/GenBank/DDBJ whole genome shotgun (WGS) entry which is preliminary data.</text>
</comment>
<organism evidence="2 3">
    <name type="scientific">Longibacter salinarum</name>
    <dbReference type="NCBI Taxonomy" id="1850348"/>
    <lineage>
        <taxon>Bacteria</taxon>
        <taxon>Pseudomonadati</taxon>
        <taxon>Rhodothermota</taxon>
        <taxon>Rhodothermia</taxon>
        <taxon>Rhodothermales</taxon>
        <taxon>Salisaetaceae</taxon>
        <taxon>Longibacter</taxon>
    </lineage>
</organism>
<evidence type="ECO:0000259" key="1">
    <source>
        <dbReference type="Pfam" id="PF01370"/>
    </source>
</evidence>
<dbReference type="RefSeq" id="WP_098075474.1">
    <property type="nucleotide sequence ID" value="NZ_PDEQ01000004.1"/>
</dbReference>
<dbReference type="GO" id="GO:0004029">
    <property type="term" value="F:aldehyde dehydrogenase (NAD+) activity"/>
    <property type="evidence" value="ECO:0007669"/>
    <property type="project" value="TreeGrafter"/>
</dbReference>
<evidence type="ECO:0000313" key="3">
    <source>
        <dbReference type="Proteomes" id="UP000220102"/>
    </source>
</evidence>
<accession>A0A2A8CXW1</accession>
<dbReference type="InterPro" id="IPR001509">
    <property type="entry name" value="Epimerase_deHydtase"/>
</dbReference>
<dbReference type="AlphaFoldDB" id="A0A2A8CXW1"/>
<name>A0A2A8CXW1_9BACT</name>
<protein>
    <submittedName>
        <fullName evidence="2">Nucleoside-diphosphate sugar epimerase</fullName>
    </submittedName>
</protein>
<evidence type="ECO:0000313" key="2">
    <source>
        <dbReference type="EMBL" id="PEN13552.1"/>
    </source>
</evidence>
<dbReference type="Pfam" id="PF01370">
    <property type="entry name" value="Epimerase"/>
    <property type="match status" value="1"/>
</dbReference>
<gene>
    <name evidence="2" type="ORF">CRI94_09580</name>
</gene>
<dbReference type="Proteomes" id="UP000220102">
    <property type="component" value="Unassembled WGS sequence"/>
</dbReference>
<proteinExistence type="predicted"/>
<keyword evidence="3" id="KW-1185">Reference proteome</keyword>
<dbReference type="EMBL" id="PDEQ01000004">
    <property type="protein sequence ID" value="PEN13552.1"/>
    <property type="molecule type" value="Genomic_DNA"/>
</dbReference>
<dbReference type="PANTHER" id="PTHR48079:SF6">
    <property type="entry name" value="NAD(P)-BINDING DOMAIN-CONTAINING PROTEIN-RELATED"/>
    <property type="match status" value="1"/>
</dbReference>
<dbReference type="GO" id="GO:0005737">
    <property type="term" value="C:cytoplasm"/>
    <property type="evidence" value="ECO:0007669"/>
    <property type="project" value="TreeGrafter"/>
</dbReference>
<dbReference type="OrthoDB" id="9774199at2"/>
<dbReference type="Gene3D" id="3.40.50.720">
    <property type="entry name" value="NAD(P)-binding Rossmann-like Domain"/>
    <property type="match status" value="1"/>
</dbReference>
<feature type="domain" description="NAD-dependent epimerase/dehydratase" evidence="1">
    <location>
        <begin position="9"/>
        <end position="120"/>
    </location>
</feature>
<dbReference type="PANTHER" id="PTHR48079">
    <property type="entry name" value="PROTEIN YEEZ"/>
    <property type="match status" value="1"/>
</dbReference>
<dbReference type="InterPro" id="IPR051783">
    <property type="entry name" value="NAD(P)-dependent_oxidoreduct"/>
</dbReference>
<dbReference type="SUPFAM" id="SSF51735">
    <property type="entry name" value="NAD(P)-binding Rossmann-fold domains"/>
    <property type="match status" value="1"/>
</dbReference>
<dbReference type="InterPro" id="IPR036291">
    <property type="entry name" value="NAD(P)-bd_dom_sf"/>
</dbReference>
<reference evidence="2 3" key="1">
    <citation type="submission" date="2017-10" db="EMBL/GenBank/DDBJ databases">
        <title>Draft genome of Longibacter Salinarum.</title>
        <authorList>
            <person name="Goh K.M."/>
            <person name="Shamsir M.S."/>
            <person name="Lim S.W."/>
        </authorList>
    </citation>
    <scope>NUCLEOTIDE SEQUENCE [LARGE SCALE GENOMIC DNA]</scope>
    <source>
        <strain evidence="2 3">KCTC 52045</strain>
    </source>
</reference>
<sequence length="500" mass="56143">MGNSDRPTVVIAGATGFLGTALREALRGQYRVVALTRSPIRARRNTGRREGEEWKHCDLFSPHEIEKRLQGADYAFYLAHSVHPSARLTQAEVADLDLLMADNFARSAAAQDVKQILYVGGLVPDDIPRETLPPRIRSRLEIQSTLGSTSVPLTTLRAGLIVGPGGTWLRLLLNLVRRLPAMLLPKWTEAQTQPIFVKDAIRGLITCLGEPQHYNKTYDVGGPDRMTYREMLQRTARALGLRPRPMATVPFDAPHLSKAWIRVFSGGPWSIVDPIVDSLRFQSVVSENPLQRYLEPGATPFEEAIQKSVTEDGRPLPNPRSALRTEDDAAIREDSVARSVQRLPLPPGYTARDVAHEYIRWLPRFGWPLLKCSVVGKRVCKFQLRPFGLTLLEMTYAPDQSPEGRHLFYVTGGMLADLTKGPEGRLEFRRAMNGEYIITAVHDFAPMLPWYVYNATQALAHLFVMNRFGHHLEQLSNTIPAEGRITDEIDPTEEGQPVWH</sequence>